<dbReference type="AlphaFoldDB" id="M5S149"/>
<dbReference type="Proteomes" id="UP000011991">
    <property type="component" value="Unassembled WGS sequence"/>
</dbReference>
<dbReference type="SUPFAM" id="SSF56322">
    <property type="entry name" value="ADC synthase"/>
    <property type="match status" value="1"/>
</dbReference>
<dbReference type="PRINTS" id="PR00095">
    <property type="entry name" value="ANTSNTHASEI"/>
</dbReference>
<gene>
    <name evidence="3" type="ORF">RMSM_01710</name>
</gene>
<dbReference type="Gene3D" id="3.60.120.10">
    <property type="entry name" value="Anthranilate synthase"/>
    <property type="match status" value="1"/>
</dbReference>
<protein>
    <submittedName>
        <fullName evidence="3">Para-aminobenzoate synthase, subunit I</fullName>
    </submittedName>
</protein>
<evidence type="ECO:0000313" key="3">
    <source>
        <dbReference type="EMBL" id="EMI21372.1"/>
    </source>
</evidence>
<keyword evidence="4" id="KW-1185">Reference proteome</keyword>
<comment type="caution">
    <text evidence="3">The sequence shown here is derived from an EMBL/GenBank/DDBJ whole genome shotgun (WGS) entry which is preliminary data.</text>
</comment>
<dbReference type="PANTHER" id="PTHR11236:SF50">
    <property type="entry name" value="AMINODEOXYCHORISMATE SYNTHASE COMPONENT 1"/>
    <property type="match status" value="1"/>
</dbReference>
<organism evidence="3 4">
    <name type="scientific">Rhodopirellula maiorica SM1</name>
    <dbReference type="NCBI Taxonomy" id="1265738"/>
    <lineage>
        <taxon>Bacteria</taxon>
        <taxon>Pseudomonadati</taxon>
        <taxon>Planctomycetota</taxon>
        <taxon>Planctomycetia</taxon>
        <taxon>Pirellulales</taxon>
        <taxon>Pirellulaceae</taxon>
        <taxon>Novipirellula</taxon>
    </lineage>
</organism>
<dbReference type="OrthoDB" id="9803598at2"/>
<reference evidence="3 4" key="1">
    <citation type="journal article" date="2013" name="Mar. Genomics">
        <title>Expression of sulfatases in Rhodopirellula baltica and the diversity of sulfatases in the genus Rhodopirellula.</title>
        <authorList>
            <person name="Wegner C.E."/>
            <person name="Richter-Heitmann T."/>
            <person name="Klindworth A."/>
            <person name="Klockow C."/>
            <person name="Richter M."/>
            <person name="Achstetter T."/>
            <person name="Glockner F.O."/>
            <person name="Harder J."/>
        </authorList>
    </citation>
    <scope>NUCLEOTIDE SEQUENCE [LARGE SCALE GENOMIC DNA]</scope>
    <source>
        <strain evidence="3 4">SM1</strain>
    </source>
</reference>
<proteinExistence type="predicted"/>
<dbReference type="EMBL" id="ANOG01000253">
    <property type="protein sequence ID" value="EMI21372.1"/>
    <property type="molecule type" value="Genomic_DNA"/>
</dbReference>
<dbReference type="PANTHER" id="PTHR11236">
    <property type="entry name" value="AMINOBENZOATE/ANTHRANILATE SYNTHASE"/>
    <property type="match status" value="1"/>
</dbReference>
<name>M5S149_9BACT</name>
<dbReference type="GO" id="GO:0046820">
    <property type="term" value="F:4-amino-4-deoxychorismate synthase activity"/>
    <property type="evidence" value="ECO:0007669"/>
    <property type="project" value="TreeGrafter"/>
</dbReference>
<evidence type="ECO:0000259" key="1">
    <source>
        <dbReference type="Pfam" id="PF00425"/>
    </source>
</evidence>
<dbReference type="Pfam" id="PF04715">
    <property type="entry name" value="Anth_synt_I_N"/>
    <property type="match status" value="1"/>
</dbReference>
<dbReference type="GO" id="GO:0000162">
    <property type="term" value="P:L-tryptophan biosynthetic process"/>
    <property type="evidence" value="ECO:0007669"/>
    <property type="project" value="TreeGrafter"/>
</dbReference>
<feature type="domain" description="Anthranilate synthase component I N-terminal" evidence="2">
    <location>
        <begin position="22"/>
        <end position="146"/>
    </location>
</feature>
<dbReference type="InterPro" id="IPR005801">
    <property type="entry name" value="ADC_synthase"/>
</dbReference>
<dbReference type="InterPro" id="IPR015890">
    <property type="entry name" value="Chorismate_C"/>
</dbReference>
<evidence type="ECO:0000313" key="4">
    <source>
        <dbReference type="Proteomes" id="UP000011991"/>
    </source>
</evidence>
<feature type="domain" description="Chorismate-utilising enzyme C-terminal" evidence="1">
    <location>
        <begin position="224"/>
        <end position="477"/>
    </location>
</feature>
<dbReference type="RefSeq" id="WP_008693916.1">
    <property type="nucleotide sequence ID" value="NZ_ANOG01000253.1"/>
</dbReference>
<sequence>MTRSTPFLPVIRRLSDDFSIERVFSHFASRPGCLWFDSVPNSTSPVDEDVPLPRYSFLMSDPIATLVAEVGDPDPWPVLERWYRQLPANRAENLPPMQGGIAGLIGYEAATWLEQVGVSRRNDLPTPAMSLGLYDWTIAMDHAEGTSWLICQGIPEDAGLDRDPDRPDQAANQTTAQTVARATVRADEIEDQIQRALRNSVPTNTPCDHADPCDRDQVTSNFSSQEFRAAVADVVNRIRSGDSFQVNLAQRLLHPAVISSAELYRRLRVANPAPYSVYYHGDRFEVLSSSPELFLKLDGRSVQTRPIKGTVPRTGDAAEDQRLAESLQRSLKDRAENIMIVDLMRNDLSRVCRDDSVQVRKLCQVERYQFVQHLVSIVEGTLRDDCNVIDLLKACFPGGSVTGAPKIEAMRTIAELEPDRRGPYCGSMGYISCSGHAEFNILIRTVTAAGGQWQIPVGGGITARSNPASEEAETWTKAEGILRALPGPQ</sequence>
<dbReference type="PATRIC" id="fig|1265738.3.peg.1703"/>
<dbReference type="Pfam" id="PF00425">
    <property type="entry name" value="Chorismate_bind"/>
    <property type="match status" value="1"/>
</dbReference>
<dbReference type="InterPro" id="IPR006805">
    <property type="entry name" value="Anth_synth_I_N"/>
</dbReference>
<dbReference type="InterPro" id="IPR019999">
    <property type="entry name" value="Anth_synth_I-like"/>
</dbReference>
<evidence type="ECO:0000259" key="2">
    <source>
        <dbReference type="Pfam" id="PF04715"/>
    </source>
</evidence>
<accession>M5S149</accession>